<gene>
    <name evidence="2" type="ORF">UFOPK2001_00751</name>
</gene>
<name>A0A6J6JBY3_9ZZZZ</name>
<protein>
    <submittedName>
        <fullName evidence="2">Unannotated protein</fullName>
    </submittedName>
</protein>
<evidence type="ECO:0000256" key="1">
    <source>
        <dbReference type="SAM" id="Phobius"/>
    </source>
</evidence>
<accession>A0A6J6JBY3</accession>
<feature type="transmembrane region" description="Helical" evidence="1">
    <location>
        <begin position="20"/>
        <end position="42"/>
    </location>
</feature>
<dbReference type="EMBL" id="CAEZVN010000065">
    <property type="protein sequence ID" value="CAB4634552.1"/>
    <property type="molecule type" value="Genomic_DNA"/>
</dbReference>
<organism evidence="2">
    <name type="scientific">freshwater metagenome</name>
    <dbReference type="NCBI Taxonomy" id="449393"/>
    <lineage>
        <taxon>unclassified sequences</taxon>
        <taxon>metagenomes</taxon>
        <taxon>ecological metagenomes</taxon>
    </lineage>
</organism>
<proteinExistence type="predicted"/>
<feature type="transmembrane region" description="Helical" evidence="1">
    <location>
        <begin position="54"/>
        <end position="75"/>
    </location>
</feature>
<reference evidence="2" key="1">
    <citation type="submission" date="2020-05" db="EMBL/GenBank/DDBJ databases">
        <authorList>
            <person name="Chiriac C."/>
            <person name="Salcher M."/>
            <person name="Ghai R."/>
            <person name="Kavagutti S V."/>
        </authorList>
    </citation>
    <scope>NUCLEOTIDE SEQUENCE</scope>
</reference>
<keyword evidence="1" id="KW-0812">Transmembrane</keyword>
<sequence>MAKETQTSNKSAGSRLENILAFMAVGLIGTSIVVMVVTLLLALSSTSLLPILVFYPQIGLIAGAACIIALLIVSLRRRARENAAK</sequence>
<keyword evidence="1" id="KW-0472">Membrane</keyword>
<keyword evidence="1" id="KW-1133">Transmembrane helix</keyword>
<dbReference type="AlphaFoldDB" id="A0A6J6JBY3"/>
<evidence type="ECO:0000313" key="2">
    <source>
        <dbReference type="EMBL" id="CAB4634552.1"/>
    </source>
</evidence>